<keyword evidence="2" id="KW-1185">Reference proteome</keyword>
<sequence>MCGPHLRPLLGGGIKGAADYPPLGSLHTPPDKLVINGLLHKDAGACCAALACVEKHPLMGLFYSQVTLPSCFLDQLADLAKETDLEFTHRNADQQPDRSHVHERNVSALRTTRVVRRPERGEKPTLVYLISGLGTGEGISWRDAMRAAGSLFTSPGISPARPERTEWEAATAPTITHTLPLVVSCLFRSEEDIKDRGNNSNNTF</sequence>
<accession>A0A4Z2JBA6</accession>
<dbReference type="EMBL" id="SRLO01000010">
    <property type="protein sequence ID" value="TNN87499.1"/>
    <property type="molecule type" value="Genomic_DNA"/>
</dbReference>
<dbReference type="Proteomes" id="UP000314294">
    <property type="component" value="Unassembled WGS sequence"/>
</dbReference>
<evidence type="ECO:0000313" key="2">
    <source>
        <dbReference type="Proteomes" id="UP000314294"/>
    </source>
</evidence>
<proteinExistence type="predicted"/>
<protein>
    <submittedName>
        <fullName evidence="1">Uncharacterized protein</fullName>
    </submittedName>
</protein>
<gene>
    <name evidence="1" type="ORF">EYF80_002216</name>
</gene>
<dbReference type="AlphaFoldDB" id="A0A4Z2JBA6"/>
<name>A0A4Z2JBA6_9TELE</name>
<reference evidence="1 2" key="1">
    <citation type="submission" date="2019-03" db="EMBL/GenBank/DDBJ databases">
        <title>First draft genome of Liparis tanakae, snailfish: a comprehensive survey of snailfish specific genes.</title>
        <authorList>
            <person name="Kim W."/>
            <person name="Song I."/>
            <person name="Jeong J.-H."/>
            <person name="Kim D."/>
            <person name="Kim S."/>
            <person name="Ryu S."/>
            <person name="Song J.Y."/>
            <person name="Lee S.K."/>
        </authorList>
    </citation>
    <scope>NUCLEOTIDE SEQUENCE [LARGE SCALE GENOMIC DNA]</scope>
    <source>
        <tissue evidence="1">Muscle</tissue>
    </source>
</reference>
<comment type="caution">
    <text evidence="1">The sequence shown here is derived from an EMBL/GenBank/DDBJ whole genome shotgun (WGS) entry which is preliminary data.</text>
</comment>
<evidence type="ECO:0000313" key="1">
    <source>
        <dbReference type="EMBL" id="TNN87499.1"/>
    </source>
</evidence>
<organism evidence="1 2">
    <name type="scientific">Liparis tanakae</name>
    <name type="common">Tanaka's snailfish</name>
    <dbReference type="NCBI Taxonomy" id="230148"/>
    <lineage>
        <taxon>Eukaryota</taxon>
        <taxon>Metazoa</taxon>
        <taxon>Chordata</taxon>
        <taxon>Craniata</taxon>
        <taxon>Vertebrata</taxon>
        <taxon>Euteleostomi</taxon>
        <taxon>Actinopterygii</taxon>
        <taxon>Neopterygii</taxon>
        <taxon>Teleostei</taxon>
        <taxon>Neoteleostei</taxon>
        <taxon>Acanthomorphata</taxon>
        <taxon>Eupercaria</taxon>
        <taxon>Perciformes</taxon>
        <taxon>Cottioidei</taxon>
        <taxon>Cottales</taxon>
        <taxon>Liparidae</taxon>
        <taxon>Liparis</taxon>
    </lineage>
</organism>